<sequence>MYKPYYMKPKFDVSEARGFMETFETHEPQFRPIRKYINPENGYETPWKSCRGSGQFDIQSRVIHVDKNGSIVTPSGEWWKKGKRYLIPTSGSWSEPAFKPSLRYIRASLSDDQIWRPCIRVYRVARPHYFNSRPIRRRYLPQQPGYDDKYERLTSNEAYSGIYHPRKITSIKPEWLGFSNNGVPYLRPFRKGVTMYLRRHPHMCLFSPDPPIIRKPLTKKVTDYFHKHPQLQLFSADFRPELTRSHPSYVSTTRYNAGGRYDHFEDCSFTIQPDVRLPEPLGAQPVPDHSPPYSEVKPMSSLAGDIVGIDIFEAKPTRLMSPRLSQKPSVTLSSNEGTNQKHQEKRPQSVLNTQEGIQKKKGMEQVLGPECSLKIYDRVYEVFQAEVSDSIILNMECYDMSTSMCEREGTSIYLDNIVTFKLSPSLSEDGGNGPTATPKCEQPDMPAVSIAEDTSTMTPCKQLSRNPFTRMTFDGADPSGFSE</sequence>
<gene>
    <name evidence="2" type="ORF">SELMODRAFT_430649</name>
</gene>
<feature type="compositionally biased region" description="Polar residues" evidence="1">
    <location>
        <begin position="323"/>
        <end position="338"/>
    </location>
</feature>
<dbReference type="KEGG" id="smo:SELMODRAFT_430649"/>
<keyword evidence="3" id="KW-1185">Reference proteome</keyword>
<evidence type="ECO:0000313" key="2">
    <source>
        <dbReference type="EMBL" id="EFJ06487.1"/>
    </source>
</evidence>
<dbReference type="EMBL" id="GL377700">
    <property type="protein sequence ID" value="EFJ06487.1"/>
    <property type="molecule type" value="Genomic_DNA"/>
</dbReference>
<dbReference type="Gramene" id="EFJ06487">
    <property type="protein sequence ID" value="EFJ06487"/>
    <property type="gene ID" value="SELMODRAFT_430649"/>
</dbReference>
<dbReference type="AlphaFoldDB" id="D8TA24"/>
<proteinExistence type="predicted"/>
<name>D8TA24_SELML</name>
<reference evidence="2 3" key="1">
    <citation type="journal article" date="2011" name="Science">
        <title>The Selaginella genome identifies genetic changes associated with the evolution of vascular plants.</title>
        <authorList>
            <person name="Banks J.A."/>
            <person name="Nishiyama T."/>
            <person name="Hasebe M."/>
            <person name="Bowman J.L."/>
            <person name="Gribskov M."/>
            <person name="dePamphilis C."/>
            <person name="Albert V.A."/>
            <person name="Aono N."/>
            <person name="Aoyama T."/>
            <person name="Ambrose B.A."/>
            <person name="Ashton N.W."/>
            <person name="Axtell M.J."/>
            <person name="Barker E."/>
            <person name="Barker M.S."/>
            <person name="Bennetzen J.L."/>
            <person name="Bonawitz N.D."/>
            <person name="Chapple C."/>
            <person name="Cheng C."/>
            <person name="Correa L.G."/>
            <person name="Dacre M."/>
            <person name="DeBarry J."/>
            <person name="Dreyer I."/>
            <person name="Elias M."/>
            <person name="Engstrom E.M."/>
            <person name="Estelle M."/>
            <person name="Feng L."/>
            <person name="Finet C."/>
            <person name="Floyd S.K."/>
            <person name="Frommer W.B."/>
            <person name="Fujita T."/>
            <person name="Gramzow L."/>
            <person name="Gutensohn M."/>
            <person name="Harholt J."/>
            <person name="Hattori M."/>
            <person name="Heyl A."/>
            <person name="Hirai T."/>
            <person name="Hiwatashi Y."/>
            <person name="Ishikawa M."/>
            <person name="Iwata M."/>
            <person name="Karol K.G."/>
            <person name="Koehler B."/>
            <person name="Kolukisaoglu U."/>
            <person name="Kubo M."/>
            <person name="Kurata T."/>
            <person name="Lalonde S."/>
            <person name="Li K."/>
            <person name="Li Y."/>
            <person name="Litt A."/>
            <person name="Lyons E."/>
            <person name="Manning G."/>
            <person name="Maruyama T."/>
            <person name="Michael T.P."/>
            <person name="Mikami K."/>
            <person name="Miyazaki S."/>
            <person name="Morinaga S."/>
            <person name="Murata T."/>
            <person name="Mueller-Roeber B."/>
            <person name="Nelson D.R."/>
            <person name="Obara M."/>
            <person name="Oguri Y."/>
            <person name="Olmstead R.G."/>
            <person name="Onodera N."/>
            <person name="Petersen B.L."/>
            <person name="Pils B."/>
            <person name="Prigge M."/>
            <person name="Rensing S.A."/>
            <person name="Riano-Pachon D.M."/>
            <person name="Roberts A.W."/>
            <person name="Sato Y."/>
            <person name="Scheller H.V."/>
            <person name="Schulz B."/>
            <person name="Schulz C."/>
            <person name="Shakirov E.V."/>
            <person name="Shibagaki N."/>
            <person name="Shinohara N."/>
            <person name="Shippen D.E."/>
            <person name="Soerensen I."/>
            <person name="Sotooka R."/>
            <person name="Sugimoto N."/>
            <person name="Sugita M."/>
            <person name="Sumikawa N."/>
            <person name="Tanurdzic M."/>
            <person name="Theissen G."/>
            <person name="Ulvskov P."/>
            <person name="Wakazuki S."/>
            <person name="Weng J.K."/>
            <person name="Willats W.W."/>
            <person name="Wipf D."/>
            <person name="Wolf P.G."/>
            <person name="Yang L."/>
            <person name="Zimmer A.D."/>
            <person name="Zhu Q."/>
            <person name="Mitros T."/>
            <person name="Hellsten U."/>
            <person name="Loque D."/>
            <person name="Otillar R."/>
            <person name="Salamov A."/>
            <person name="Schmutz J."/>
            <person name="Shapiro H."/>
            <person name="Lindquist E."/>
            <person name="Lucas S."/>
            <person name="Rokhsar D."/>
            <person name="Grigoriev I.V."/>
        </authorList>
    </citation>
    <scope>NUCLEOTIDE SEQUENCE [LARGE SCALE GENOMIC DNA]</scope>
</reference>
<evidence type="ECO:0000256" key="1">
    <source>
        <dbReference type="SAM" id="MobiDB-lite"/>
    </source>
</evidence>
<protein>
    <submittedName>
        <fullName evidence="2">Uncharacterized protein</fullName>
    </submittedName>
</protein>
<accession>D8TA24</accession>
<dbReference type="HOGENOM" id="CLU_044542_0_0_1"/>
<dbReference type="InParanoid" id="D8TA24"/>
<evidence type="ECO:0000313" key="3">
    <source>
        <dbReference type="Proteomes" id="UP000001514"/>
    </source>
</evidence>
<dbReference type="Proteomes" id="UP000001514">
    <property type="component" value="Unassembled WGS sequence"/>
</dbReference>
<feature type="region of interest" description="Disordered" evidence="1">
    <location>
        <begin position="323"/>
        <end position="363"/>
    </location>
</feature>
<organism evidence="3">
    <name type="scientific">Selaginella moellendorffii</name>
    <name type="common">Spikemoss</name>
    <dbReference type="NCBI Taxonomy" id="88036"/>
    <lineage>
        <taxon>Eukaryota</taxon>
        <taxon>Viridiplantae</taxon>
        <taxon>Streptophyta</taxon>
        <taxon>Embryophyta</taxon>
        <taxon>Tracheophyta</taxon>
        <taxon>Lycopodiopsida</taxon>
        <taxon>Selaginellales</taxon>
        <taxon>Selaginellaceae</taxon>
        <taxon>Selaginella</taxon>
    </lineage>
</organism>